<dbReference type="EMBL" id="JBHTLP010000008">
    <property type="protein sequence ID" value="MFD1141942.1"/>
    <property type="molecule type" value="Genomic_DNA"/>
</dbReference>
<reference evidence="2" key="1">
    <citation type="journal article" date="2019" name="Int. J. Syst. Evol. Microbiol.">
        <title>The Global Catalogue of Microorganisms (GCM) 10K type strain sequencing project: providing services to taxonomists for standard genome sequencing and annotation.</title>
        <authorList>
            <consortium name="The Broad Institute Genomics Platform"/>
            <consortium name="The Broad Institute Genome Sequencing Center for Infectious Disease"/>
            <person name="Wu L."/>
            <person name="Ma J."/>
        </authorList>
    </citation>
    <scope>NUCLEOTIDE SEQUENCE [LARGE SCALE GENOMIC DNA]</scope>
    <source>
        <strain evidence="2">CCUG 55608</strain>
    </source>
</reference>
<evidence type="ECO:0000313" key="2">
    <source>
        <dbReference type="Proteomes" id="UP001597116"/>
    </source>
</evidence>
<gene>
    <name evidence="1" type="ORF">ACFQ4C_12520</name>
</gene>
<sequence length="72" mass="7837">MIIISGAHFAAMLPGRSYRIIANDSMNGNEALLFSQQLNVSFSVAQLLLDETIRDQVFSSLRIAIPESAPSV</sequence>
<protein>
    <submittedName>
        <fullName evidence="1">Uncharacterized protein</fullName>
    </submittedName>
</protein>
<evidence type="ECO:0000313" key="1">
    <source>
        <dbReference type="EMBL" id="MFD1141942.1"/>
    </source>
</evidence>
<dbReference type="Proteomes" id="UP001597116">
    <property type="component" value="Unassembled WGS sequence"/>
</dbReference>
<organism evidence="1 2">
    <name type="scientific">Larkinella insperata</name>
    <dbReference type="NCBI Taxonomy" id="332158"/>
    <lineage>
        <taxon>Bacteria</taxon>
        <taxon>Pseudomonadati</taxon>
        <taxon>Bacteroidota</taxon>
        <taxon>Cytophagia</taxon>
        <taxon>Cytophagales</taxon>
        <taxon>Spirosomataceae</taxon>
        <taxon>Larkinella</taxon>
    </lineage>
</organism>
<name>A0ABW3Q7N1_9BACT</name>
<dbReference type="RefSeq" id="WP_265992448.1">
    <property type="nucleotide sequence ID" value="NZ_CP110973.1"/>
</dbReference>
<comment type="caution">
    <text evidence="1">The sequence shown here is derived from an EMBL/GenBank/DDBJ whole genome shotgun (WGS) entry which is preliminary data.</text>
</comment>
<proteinExistence type="predicted"/>
<accession>A0ABW3Q7N1</accession>
<keyword evidence="2" id="KW-1185">Reference proteome</keyword>